<evidence type="ECO:0008006" key="3">
    <source>
        <dbReference type="Google" id="ProtNLM"/>
    </source>
</evidence>
<dbReference type="PROSITE" id="PS51257">
    <property type="entry name" value="PROKAR_LIPOPROTEIN"/>
    <property type="match status" value="1"/>
</dbReference>
<name>A0A426XPT0_ENSVE</name>
<dbReference type="EMBL" id="AMZH03018520">
    <property type="protein sequence ID" value="RRT41507.1"/>
    <property type="molecule type" value="Genomic_DNA"/>
</dbReference>
<evidence type="ECO:0000313" key="1">
    <source>
        <dbReference type="EMBL" id="RRT41507.1"/>
    </source>
</evidence>
<sequence length="74" mass="8491">MARQPREETDSKAQLVREICSTGSMFAACTHGGRPPAFVDWYLVLGVDEEEKVDVIRKRYRQLGRARDLLKHCV</sequence>
<organism evidence="1 2">
    <name type="scientific">Ensete ventricosum</name>
    <name type="common">Abyssinian banana</name>
    <name type="synonym">Musa ensete</name>
    <dbReference type="NCBI Taxonomy" id="4639"/>
    <lineage>
        <taxon>Eukaryota</taxon>
        <taxon>Viridiplantae</taxon>
        <taxon>Streptophyta</taxon>
        <taxon>Embryophyta</taxon>
        <taxon>Tracheophyta</taxon>
        <taxon>Spermatophyta</taxon>
        <taxon>Magnoliopsida</taxon>
        <taxon>Liliopsida</taxon>
        <taxon>Zingiberales</taxon>
        <taxon>Musaceae</taxon>
        <taxon>Ensete</taxon>
    </lineage>
</organism>
<evidence type="ECO:0000313" key="2">
    <source>
        <dbReference type="Proteomes" id="UP000287651"/>
    </source>
</evidence>
<dbReference type="AlphaFoldDB" id="A0A426XPT0"/>
<reference evidence="1 2" key="1">
    <citation type="journal article" date="2014" name="Agronomy (Basel)">
        <title>A Draft Genome Sequence for Ensete ventricosum, the Drought-Tolerant Tree Against Hunger.</title>
        <authorList>
            <person name="Harrison J."/>
            <person name="Moore K.A."/>
            <person name="Paszkiewicz K."/>
            <person name="Jones T."/>
            <person name="Grant M."/>
            <person name="Ambacheew D."/>
            <person name="Muzemil S."/>
            <person name="Studholme D.J."/>
        </authorList>
    </citation>
    <scope>NUCLEOTIDE SEQUENCE [LARGE SCALE GENOMIC DNA]</scope>
</reference>
<proteinExistence type="predicted"/>
<protein>
    <recommendedName>
        <fullName evidence="3">J domain-containing protein</fullName>
    </recommendedName>
</protein>
<accession>A0A426XPT0</accession>
<dbReference type="Proteomes" id="UP000287651">
    <property type="component" value="Unassembled WGS sequence"/>
</dbReference>
<comment type="caution">
    <text evidence="1">The sequence shown here is derived from an EMBL/GenBank/DDBJ whole genome shotgun (WGS) entry which is preliminary data.</text>
</comment>
<gene>
    <name evidence="1" type="ORF">B296_00041145</name>
</gene>